<proteinExistence type="predicted"/>
<protein>
    <submittedName>
        <fullName evidence="1">Uncharacterized protein</fullName>
    </submittedName>
</protein>
<sequence>MLLKCIPTRKTVSLPVFLLMRPACLCAISSSLCPGRVITEDAPELPTATAPICSSPPVSVTSKPSPILCHLRMSFLFPASFSIDSTYIALYIR</sequence>
<reference evidence="1 2" key="1">
    <citation type="submission" date="2014-12" db="EMBL/GenBank/DDBJ databases">
        <title>The genome sequence of Methanohalophilus portucalensis strain FDF1.</title>
        <authorList>
            <person name="Lai M.-C."/>
            <person name="Lai S.-J."/>
        </authorList>
    </citation>
    <scope>NUCLEOTIDE SEQUENCE [LARGE SCALE GENOMIC DNA]</scope>
    <source>
        <strain evidence="1 2">FDF-1</strain>
    </source>
</reference>
<accession>A0A1L9C397</accession>
<dbReference type="AlphaFoldDB" id="A0A1L9C397"/>
<evidence type="ECO:0000313" key="2">
    <source>
        <dbReference type="Proteomes" id="UP000185713"/>
    </source>
</evidence>
<dbReference type="EMBL" id="JWTK01000004">
    <property type="protein sequence ID" value="OJH49019.1"/>
    <property type="molecule type" value="Genomic_DNA"/>
</dbReference>
<gene>
    <name evidence="1" type="ORF">MPF_1521</name>
</gene>
<dbReference type="Proteomes" id="UP000185713">
    <property type="component" value="Unassembled WGS sequence"/>
</dbReference>
<evidence type="ECO:0000313" key="1">
    <source>
        <dbReference type="EMBL" id="OJH49019.1"/>
    </source>
</evidence>
<name>A0A1L9C397_9EURY</name>
<organism evidence="1 2">
    <name type="scientific">Methanohalophilus portucalensis FDF-1</name>
    <dbReference type="NCBI Taxonomy" id="523843"/>
    <lineage>
        <taxon>Archaea</taxon>
        <taxon>Methanobacteriati</taxon>
        <taxon>Methanobacteriota</taxon>
        <taxon>Stenosarchaea group</taxon>
        <taxon>Methanomicrobia</taxon>
        <taxon>Methanosarcinales</taxon>
        <taxon>Methanosarcinaceae</taxon>
        <taxon>Methanohalophilus</taxon>
    </lineage>
</organism>
<comment type="caution">
    <text evidence="1">The sequence shown here is derived from an EMBL/GenBank/DDBJ whole genome shotgun (WGS) entry which is preliminary data.</text>
</comment>